<organism evidence="8 9">
    <name type="scientific">Nitratiruptor tergarcus DSM 16512</name>
    <dbReference type="NCBI Taxonomy" id="1069081"/>
    <lineage>
        <taxon>Bacteria</taxon>
        <taxon>Pseudomonadati</taxon>
        <taxon>Campylobacterota</taxon>
        <taxon>Epsilonproteobacteria</taxon>
        <taxon>Nautiliales</taxon>
        <taxon>Nitratiruptoraceae</taxon>
        <taxon>Nitratiruptor</taxon>
    </lineage>
</organism>
<dbReference type="STRING" id="1069081.SAMN05660197_1002"/>
<proteinExistence type="inferred from homology"/>
<evidence type="ECO:0000256" key="4">
    <source>
        <dbReference type="ARBA" id="ARBA00022884"/>
    </source>
</evidence>
<dbReference type="NCBIfam" id="TIGR01899">
    <property type="entry name" value="cas_TM1807_csm5"/>
    <property type="match status" value="1"/>
</dbReference>
<dbReference type="PANTHER" id="PTHR38007:SF1">
    <property type="entry name" value="CRISPR SYSTEM CMS PROTEIN CSM5"/>
    <property type="match status" value="1"/>
</dbReference>
<dbReference type="AlphaFoldDB" id="A0A1W1WSC3"/>
<keyword evidence="4" id="KW-0694">RNA-binding</keyword>
<evidence type="ECO:0000256" key="5">
    <source>
        <dbReference type="ARBA" id="ARBA00023118"/>
    </source>
</evidence>
<dbReference type="InterPro" id="IPR010173">
    <property type="entry name" value="CRISPR-assoc_Csm5"/>
</dbReference>
<sequence length="327" mass="38462">MQAKIRLIVKTPIHIGSGEDYWPYDYLITNNSVKIINDIEFNKRVLSDEKLYQNFLEISENSQKIVSFYRKNAKEFLEEIKLKPNAKEYLSKRGDIRAPINQFIKDVYKKVYIPGSSIKGAIRTAVANYIFNQKYEDLKDIQNENKFMAQIFCNQDKFDATKDFLKVLSISDLKPVNVEKNIIQPFNKGKEDFQLIPVILEVVKNGEFEGTININENLLKKISHVPENFDFEFIKTCLKDYYQKINSFERKREWWQGIKIPEYEEYLIKIGKHSGAGAKTIENKRKIKVDVKDKKGKKVKKDFAYQLSTWCDEDKNQLGWTKLEIKP</sequence>
<reference evidence="9" key="1">
    <citation type="submission" date="2017-04" db="EMBL/GenBank/DDBJ databases">
        <authorList>
            <person name="Varghese N."/>
            <person name="Submissions S."/>
        </authorList>
    </citation>
    <scope>NUCLEOTIDE SEQUENCE [LARGE SCALE GENOMIC DNA]</scope>
    <source>
        <strain evidence="9">DSM 16512</strain>
    </source>
</reference>
<comment type="function">
    <text evidence="1">This subunit might be involved in maturation of a crRNA intermediate to its mature form.</text>
</comment>
<evidence type="ECO:0000256" key="3">
    <source>
        <dbReference type="ARBA" id="ARBA00016113"/>
    </source>
</evidence>
<name>A0A1W1WSC3_9BACT</name>
<feature type="domain" description="CRISPR type III-associated protein" evidence="7">
    <location>
        <begin position="8"/>
        <end position="256"/>
    </location>
</feature>
<dbReference type="GO" id="GO:0051607">
    <property type="term" value="P:defense response to virus"/>
    <property type="evidence" value="ECO:0007669"/>
    <property type="project" value="UniProtKB-KW"/>
</dbReference>
<dbReference type="EMBL" id="FWWZ01000001">
    <property type="protein sequence ID" value="SMC09197.1"/>
    <property type="molecule type" value="Genomic_DNA"/>
</dbReference>
<dbReference type="Pfam" id="PF03787">
    <property type="entry name" value="RAMPs"/>
    <property type="match status" value="1"/>
</dbReference>
<comment type="similarity">
    <text evidence="2">Belongs to the CRISPR-associated Csm5 family.</text>
</comment>
<evidence type="ECO:0000256" key="2">
    <source>
        <dbReference type="ARBA" id="ARBA00006680"/>
    </source>
</evidence>
<accession>A0A1W1WSC3</accession>
<evidence type="ECO:0000313" key="8">
    <source>
        <dbReference type="EMBL" id="SMC09197.1"/>
    </source>
</evidence>
<dbReference type="OrthoDB" id="5349185at2"/>
<evidence type="ECO:0000313" key="9">
    <source>
        <dbReference type="Proteomes" id="UP000192602"/>
    </source>
</evidence>
<keyword evidence="5" id="KW-0051">Antiviral defense</keyword>
<dbReference type="PANTHER" id="PTHR38007">
    <property type="entry name" value="CRISPR SYSTEM CMS PROTEIN CSM5"/>
    <property type="match status" value="1"/>
</dbReference>
<dbReference type="RefSeq" id="WP_143779632.1">
    <property type="nucleotide sequence ID" value="NZ_AP026671.1"/>
</dbReference>
<gene>
    <name evidence="8" type="ORF">SAMN05660197_1002</name>
</gene>
<evidence type="ECO:0000256" key="6">
    <source>
        <dbReference type="ARBA" id="ARBA00031720"/>
    </source>
</evidence>
<evidence type="ECO:0000259" key="7">
    <source>
        <dbReference type="Pfam" id="PF03787"/>
    </source>
</evidence>
<keyword evidence="9" id="KW-1185">Reference proteome</keyword>
<evidence type="ECO:0000256" key="1">
    <source>
        <dbReference type="ARBA" id="ARBA00003088"/>
    </source>
</evidence>
<dbReference type="GO" id="GO:0003723">
    <property type="term" value="F:RNA binding"/>
    <property type="evidence" value="ECO:0007669"/>
    <property type="project" value="UniProtKB-KW"/>
</dbReference>
<dbReference type="InterPro" id="IPR005537">
    <property type="entry name" value="RAMP_III_fam"/>
</dbReference>
<dbReference type="Proteomes" id="UP000192602">
    <property type="component" value="Unassembled WGS sequence"/>
</dbReference>
<protein>
    <recommendedName>
        <fullName evidence="3">CRISPR system Cms protein Csm5</fullName>
    </recommendedName>
    <alternativeName>
        <fullName evidence="6">CRISPR type III A-associated protein Csm5</fullName>
    </alternativeName>
</protein>